<keyword evidence="14" id="KW-1185">Reference proteome</keyword>
<evidence type="ECO:0000256" key="6">
    <source>
        <dbReference type="ARBA" id="ARBA00061566"/>
    </source>
</evidence>
<comment type="similarity">
    <text evidence="6 10">Belongs to the phenylacetyl-CoA ligase family.</text>
</comment>
<dbReference type="AlphaFoldDB" id="E6W2S5"/>
<evidence type="ECO:0000256" key="4">
    <source>
        <dbReference type="ARBA" id="ARBA00050450"/>
    </source>
</evidence>
<dbReference type="OrthoDB" id="580775at2"/>
<dbReference type="InterPro" id="IPR045851">
    <property type="entry name" value="AMP-bd_C_sf"/>
</dbReference>
<dbReference type="PANTHER" id="PTHR43439:SF1">
    <property type="entry name" value="PHENYLACETATE-COENZYME A LIGASE"/>
    <property type="match status" value="1"/>
</dbReference>
<dbReference type="Proteomes" id="UP000002572">
    <property type="component" value="Chromosome"/>
</dbReference>
<dbReference type="PIRSF" id="PIRSF006444">
    <property type="entry name" value="PaaK"/>
    <property type="match status" value="1"/>
</dbReference>
<keyword evidence="2 10" id="KW-0436">Ligase</keyword>
<dbReference type="GO" id="GO:0010124">
    <property type="term" value="P:phenylacetate catabolic process"/>
    <property type="evidence" value="ECO:0007669"/>
    <property type="project" value="UniProtKB-UniRule"/>
</dbReference>
<protein>
    <recommendedName>
        <fullName evidence="8 10">Phenylacetate-coenzyme A ligase</fullName>
        <ecNumber evidence="7 10">6.2.1.30</ecNumber>
    </recommendedName>
    <alternativeName>
        <fullName evidence="9 10">Phenylacetyl-CoA ligase</fullName>
    </alternativeName>
</protein>
<name>E6W2S5_DESIS</name>
<evidence type="ECO:0000256" key="10">
    <source>
        <dbReference type="PIRNR" id="PIRNR006444"/>
    </source>
</evidence>
<dbReference type="PANTHER" id="PTHR43439">
    <property type="entry name" value="PHENYLACETATE-COENZYME A LIGASE"/>
    <property type="match status" value="1"/>
</dbReference>
<dbReference type="RefSeq" id="WP_013505545.1">
    <property type="nucleotide sequence ID" value="NC_014836.1"/>
</dbReference>
<evidence type="ECO:0000256" key="1">
    <source>
        <dbReference type="ARBA" id="ARBA00011245"/>
    </source>
</evidence>
<dbReference type="InterPro" id="IPR000873">
    <property type="entry name" value="AMP-dep_synth/lig_dom"/>
</dbReference>
<dbReference type="HOGENOM" id="CLU_035301_1_1_0"/>
<reference evidence="13 14" key="1">
    <citation type="submission" date="2010-12" db="EMBL/GenBank/DDBJ databases">
        <title>Complete sequence of Desulfurispirillum indicum S5.</title>
        <authorList>
            <consortium name="US DOE Joint Genome Institute"/>
            <person name="Lucas S."/>
            <person name="Copeland A."/>
            <person name="Lapidus A."/>
            <person name="Cheng J.-F."/>
            <person name="Goodwin L."/>
            <person name="Pitluck S."/>
            <person name="Chertkov O."/>
            <person name="Held B."/>
            <person name="Detter J.C."/>
            <person name="Han C."/>
            <person name="Tapia R."/>
            <person name="Land M."/>
            <person name="Hauser L."/>
            <person name="Kyrpides N."/>
            <person name="Ivanova N."/>
            <person name="Mikhailova N."/>
            <person name="Haggblom M."/>
            <person name="Rauschenbach I."/>
            <person name="Bini E."/>
            <person name="Woyke T."/>
        </authorList>
    </citation>
    <scope>NUCLEOTIDE SEQUENCE [LARGE SCALE GENOMIC DNA]</scope>
    <source>
        <strain evidence="14">ATCC BAA-1389 / DSM 22839 / S5</strain>
    </source>
</reference>
<dbReference type="GO" id="GO:0047475">
    <property type="term" value="F:phenylacetate-CoA ligase activity"/>
    <property type="evidence" value="ECO:0007669"/>
    <property type="project" value="UniProtKB-EC"/>
</dbReference>
<dbReference type="InterPro" id="IPR028154">
    <property type="entry name" value="AMP-dep_Lig_C"/>
</dbReference>
<feature type="domain" description="AMP-dependent synthetase/ligase" evidence="11">
    <location>
        <begin position="86"/>
        <end position="291"/>
    </location>
</feature>
<comment type="subunit">
    <text evidence="1">Monomer.</text>
</comment>
<organism evidence="13 14">
    <name type="scientific">Desulfurispirillum indicum (strain ATCC BAA-1389 / DSM 22839 / S5)</name>
    <dbReference type="NCBI Taxonomy" id="653733"/>
    <lineage>
        <taxon>Bacteria</taxon>
        <taxon>Pseudomonadati</taxon>
        <taxon>Chrysiogenota</taxon>
        <taxon>Chrysiogenia</taxon>
        <taxon>Chrysiogenales</taxon>
        <taxon>Chrysiogenaceae</taxon>
        <taxon>Desulfurispirillum</taxon>
    </lineage>
</organism>
<evidence type="ECO:0000256" key="3">
    <source>
        <dbReference type="ARBA" id="ARBA00022741"/>
    </source>
</evidence>
<dbReference type="eggNOG" id="COG1541">
    <property type="taxonomic scope" value="Bacteria"/>
</dbReference>
<evidence type="ECO:0000256" key="9">
    <source>
        <dbReference type="ARBA" id="ARBA00075111"/>
    </source>
</evidence>
<dbReference type="Gene3D" id="3.40.50.12780">
    <property type="entry name" value="N-terminal domain of ligase-like"/>
    <property type="match status" value="1"/>
</dbReference>
<dbReference type="FunFam" id="3.30.300.30:FF:000019">
    <property type="entry name" value="Phenylacetate-coenzyme A ligase"/>
    <property type="match status" value="1"/>
</dbReference>
<sequence length="444" mass="50388">MPSTNLTLMWEPQLESMERSELESLQLQRLSETVQRAYHQVPHYRNLFEENAIAPDSIQSIQDIRKLPFTVKDHFRQNYPYGMFAVPMRDIVRIHSSSGTTGKPTVVGYTRRDLDTWSTLIARLLSASNVTADDVIQIAFGYGLFTGGFGLHYGAEKVGASVIPISSGNTQKQLMIMKDYLTTALICTPSYAMFLAEAMEQAGIRREDLRLRTGLFGGEPWTDQMRRQIEERFNIHATDNYGLSEVMGPGVACECLEKKGMHINEDHFYPEIIDPVSGEVLPLGEMGELVLTTLTREALPVIRYRTRDMTRLIPEPCACGRSFLRMEKPSGRSDDMLIIRGVNVFPTQIEEVLCSIEGCEPHYKLVVDRQGSLDVLEVLVEVNEHLFFDEMKKQNALVKRIQQEIRSMVGVSATVRLVEKKTLERFEGKSKRVVDKRIQHPAQG</sequence>
<dbReference type="SUPFAM" id="SSF56801">
    <property type="entry name" value="Acetyl-CoA synthetase-like"/>
    <property type="match status" value="1"/>
</dbReference>
<dbReference type="KEGG" id="din:Selin_0919"/>
<evidence type="ECO:0000259" key="11">
    <source>
        <dbReference type="Pfam" id="PF00501"/>
    </source>
</evidence>
<evidence type="ECO:0000256" key="2">
    <source>
        <dbReference type="ARBA" id="ARBA00022598"/>
    </source>
</evidence>
<accession>E6W2S5</accession>
<dbReference type="InterPro" id="IPR051414">
    <property type="entry name" value="Adenylate-forming_Reductase"/>
</dbReference>
<comment type="catalytic activity">
    <reaction evidence="4">
        <text>2-phenylacetate + ATP + CoA = phenylacetyl-CoA + AMP + diphosphate</text>
        <dbReference type="Rhea" id="RHEA:20956"/>
        <dbReference type="ChEBI" id="CHEBI:18401"/>
        <dbReference type="ChEBI" id="CHEBI:30616"/>
        <dbReference type="ChEBI" id="CHEBI:33019"/>
        <dbReference type="ChEBI" id="CHEBI:57287"/>
        <dbReference type="ChEBI" id="CHEBI:57390"/>
        <dbReference type="ChEBI" id="CHEBI:456215"/>
        <dbReference type="EC" id="6.2.1.30"/>
    </reaction>
    <physiologicalReaction direction="left-to-right" evidence="4">
        <dbReference type="Rhea" id="RHEA:20957"/>
    </physiologicalReaction>
</comment>
<evidence type="ECO:0000256" key="5">
    <source>
        <dbReference type="ARBA" id="ARBA00060591"/>
    </source>
</evidence>
<dbReference type="STRING" id="653733.Selin_0919"/>
<evidence type="ECO:0000256" key="8">
    <source>
        <dbReference type="ARBA" id="ARBA00068695"/>
    </source>
</evidence>
<dbReference type="InterPro" id="IPR042099">
    <property type="entry name" value="ANL_N_sf"/>
</dbReference>
<dbReference type="GO" id="GO:0000166">
    <property type="term" value="F:nucleotide binding"/>
    <property type="evidence" value="ECO:0007669"/>
    <property type="project" value="UniProtKB-KW"/>
</dbReference>
<keyword evidence="3 10" id="KW-0547">Nucleotide-binding</keyword>
<dbReference type="Pfam" id="PF14535">
    <property type="entry name" value="AMP-binding_C_2"/>
    <property type="match status" value="1"/>
</dbReference>
<evidence type="ECO:0000313" key="13">
    <source>
        <dbReference type="EMBL" id="ADU65659.1"/>
    </source>
</evidence>
<dbReference type="InterPro" id="IPR011880">
    <property type="entry name" value="PA_CoA_ligase"/>
</dbReference>
<feature type="domain" description="AMP-dependent ligase C-terminal" evidence="12">
    <location>
        <begin position="341"/>
        <end position="437"/>
    </location>
</feature>
<dbReference type="InParanoid" id="E6W2S5"/>
<evidence type="ECO:0000313" key="14">
    <source>
        <dbReference type="Proteomes" id="UP000002572"/>
    </source>
</evidence>
<dbReference type="FunCoup" id="E6W2S5">
    <property type="interactions" value="18"/>
</dbReference>
<dbReference type="EC" id="6.2.1.30" evidence="7 10"/>
<comment type="pathway">
    <text evidence="5 10">Aromatic compound metabolism; phenylacetate degradation.</text>
</comment>
<dbReference type="Pfam" id="PF00501">
    <property type="entry name" value="AMP-binding"/>
    <property type="match status" value="1"/>
</dbReference>
<dbReference type="UniPathway" id="UPA00930"/>
<dbReference type="Gene3D" id="3.30.300.30">
    <property type="match status" value="1"/>
</dbReference>
<dbReference type="CDD" id="cd05913">
    <property type="entry name" value="PaaK"/>
    <property type="match status" value="1"/>
</dbReference>
<evidence type="ECO:0000259" key="12">
    <source>
        <dbReference type="Pfam" id="PF14535"/>
    </source>
</evidence>
<comment type="function">
    <text evidence="10">Catalyzes the activation of phenylacetic acid (PA) to phenylacetyl-CoA (PA-CoA).</text>
</comment>
<evidence type="ECO:0000256" key="7">
    <source>
        <dbReference type="ARBA" id="ARBA00066629"/>
    </source>
</evidence>
<dbReference type="FunFam" id="3.40.50.12780:FF:000016">
    <property type="entry name" value="Phenylacetate-coenzyme A ligase"/>
    <property type="match status" value="1"/>
</dbReference>
<dbReference type="EMBL" id="CP002432">
    <property type="protein sequence ID" value="ADU65659.1"/>
    <property type="molecule type" value="Genomic_DNA"/>
</dbReference>
<gene>
    <name evidence="13" type="ordered locus">Selin_0919</name>
</gene>
<proteinExistence type="inferred from homology"/>